<dbReference type="AlphaFoldDB" id="A0A856MDA5"/>
<dbReference type="Gene3D" id="3.30.2310.20">
    <property type="entry name" value="RelE-like"/>
    <property type="match status" value="1"/>
</dbReference>
<gene>
    <name evidence="2" type="ORF">DP114_15785</name>
</gene>
<accession>A0A856MDA5</accession>
<dbReference type="InterPro" id="IPR007712">
    <property type="entry name" value="RelE/ParE_toxin"/>
</dbReference>
<evidence type="ECO:0000313" key="2">
    <source>
        <dbReference type="EMBL" id="QDL09163.1"/>
    </source>
</evidence>
<dbReference type="InterPro" id="IPR035093">
    <property type="entry name" value="RelE/ParE_toxin_dom_sf"/>
</dbReference>
<reference evidence="2 3" key="1">
    <citation type="submission" date="2018-06" db="EMBL/GenBank/DDBJ databases">
        <title>Comparative genomics of Brasilonema spp. strains.</title>
        <authorList>
            <person name="Alvarenga D.O."/>
            <person name="Fiore M.F."/>
            <person name="Varani A.M."/>
        </authorList>
    </citation>
    <scope>NUCLEOTIDE SEQUENCE [LARGE SCALE GENOMIC DNA]</scope>
    <source>
        <strain evidence="2 3">CENA114</strain>
    </source>
</reference>
<organism evidence="2 3">
    <name type="scientific">Brasilonema sennae CENA114</name>
    <dbReference type="NCBI Taxonomy" id="415709"/>
    <lineage>
        <taxon>Bacteria</taxon>
        <taxon>Bacillati</taxon>
        <taxon>Cyanobacteriota</taxon>
        <taxon>Cyanophyceae</taxon>
        <taxon>Nostocales</taxon>
        <taxon>Scytonemataceae</taxon>
        <taxon>Brasilonema</taxon>
        <taxon>Bromeliae group (in: Brasilonema)</taxon>
    </lineage>
</organism>
<keyword evidence="3" id="KW-1185">Reference proteome</keyword>
<dbReference type="SUPFAM" id="SSF143011">
    <property type="entry name" value="RelE-like"/>
    <property type="match status" value="1"/>
</dbReference>
<dbReference type="KEGG" id="bsen:DP114_15785"/>
<keyword evidence="1" id="KW-1277">Toxin-antitoxin system</keyword>
<proteinExistence type="predicted"/>
<sequence length="93" mass="10529">MARLDGLATVLDFLNGLQPKIAAQIAKKVLALNVDPIPVDSQALSGYEGYYRVDSGEYRIVYRFFPEQDLVEIILVGKRNDDDVYKRLKRLLG</sequence>
<dbReference type="EMBL" id="CP030118">
    <property type="protein sequence ID" value="QDL09163.1"/>
    <property type="molecule type" value="Genomic_DNA"/>
</dbReference>
<evidence type="ECO:0000313" key="3">
    <source>
        <dbReference type="Proteomes" id="UP000503129"/>
    </source>
</evidence>
<protein>
    <submittedName>
        <fullName evidence="2">Type II toxin-antitoxin system RelE/ParE family toxin</fullName>
    </submittedName>
</protein>
<dbReference type="RefSeq" id="WP_171976521.1">
    <property type="nucleotide sequence ID" value="NZ_CAWOXK010000001.1"/>
</dbReference>
<dbReference type="Proteomes" id="UP000503129">
    <property type="component" value="Chromosome"/>
</dbReference>
<name>A0A856MDA5_9CYAN</name>
<evidence type="ECO:0000256" key="1">
    <source>
        <dbReference type="ARBA" id="ARBA00022649"/>
    </source>
</evidence>
<dbReference type="Pfam" id="PF05016">
    <property type="entry name" value="ParE_toxin"/>
    <property type="match status" value="1"/>
</dbReference>